<evidence type="ECO:0000313" key="2">
    <source>
        <dbReference type="EMBL" id="CAK9048639.1"/>
    </source>
</evidence>
<organism evidence="2 3">
    <name type="scientific">Durusdinium trenchii</name>
    <dbReference type="NCBI Taxonomy" id="1381693"/>
    <lineage>
        <taxon>Eukaryota</taxon>
        <taxon>Sar</taxon>
        <taxon>Alveolata</taxon>
        <taxon>Dinophyceae</taxon>
        <taxon>Suessiales</taxon>
        <taxon>Symbiodiniaceae</taxon>
        <taxon>Durusdinium</taxon>
    </lineage>
</organism>
<dbReference type="Proteomes" id="UP001642464">
    <property type="component" value="Unassembled WGS sequence"/>
</dbReference>
<evidence type="ECO:0000313" key="3">
    <source>
        <dbReference type="Proteomes" id="UP001642464"/>
    </source>
</evidence>
<evidence type="ECO:0000256" key="1">
    <source>
        <dbReference type="SAM" id="MobiDB-lite"/>
    </source>
</evidence>
<feature type="region of interest" description="Disordered" evidence="1">
    <location>
        <begin position="184"/>
        <end position="210"/>
    </location>
</feature>
<keyword evidence="3" id="KW-1185">Reference proteome</keyword>
<name>A0ABP0MEV7_9DINO</name>
<reference evidence="2 3" key="1">
    <citation type="submission" date="2024-02" db="EMBL/GenBank/DDBJ databases">
        <authorList>
            <person name="Chen Y."/>
            <person name="Shah S."/>
            <person name="Dougan E. K."/>
            <person name="Thang M."/>
            <person name="Chan C."/>
        </authorList>
    </citation>
    <scope>NUCLEOTIDE SEQUENCE [LARGE SCALE GENOMIC DNA]</scope>
</reference>
<dbReference type="EMBL" id="CAXAMM010020802">
    <property type="protein sequence ID" value="CAK9048639.1"/>
    <property type="molecule type" value="Genomic_DNA"/>
</dbReference>
<gene>
    <name evidence="2" type="ORF">SCF082_LOCUS27087</name>
</gene>
<feature type="compositionally biased region" description="Low complexity" evidence="1">
    <location>
        <begin position="193"/>
        <end position="210"/>
    </location>
</feature>
<proteinExistence type="predicted"/>
<sequence>MASSVASSMDCELLRTNNVVEFFSSIFQRADSAELKGSSTKVPEFDHMELCKSSSICPNCNGIRYSVYDNRTILMLPQPTKTGKSYAYTSDAPRMVKDDEKLETNLTEIQKGLRYAILGSGIDDFEESKKVLFTPSFHTRLQYFGNDPALVTDLWKSSSSTRFECNLQGPPPKNSVPALIGKTESEIGETAKQSQSSRQGSQSLLSVFKA</sequence>
<comment type="caution">
    <text evidence="2">The sequence shown here is derived from an EMBL/GenBank/DDBJ whole genome shotgun (WGS) entry which is preliminary data.</text>
</comment>
<protein>
    <submittedName>
        <fullName evidence="2">Uncharacterized protein</fullName>
    </submittedName>
</protein>
<accession>A0ABP0MEV7</accession>